<dbReference type="AlphaFoldDB" id="A0A9D4M3W5"/>
<sequence length="71" mass="7963">MHYAQFSQNATHCNLVTEVHGEDGDAHDDDLDSHFGHAYRNYNADDEYNDEDVDKGVDSDDNDDGNNDDGD</sequence>
<feature type="region of interest" description="Disordered" evidence="1">
    <location>
        <begin position="20"/>
        <end position="71"/>
    </location>
</feature>
<organism evidence="2 3">
    <name type="scientific">Dreissena polymorpha</name>
    <name type="common">Zebra mussel</name>
    <name type="synonym">Mytilus polymorpha</name>
    <dbReference type="NCBI Taxonomy" id="45954"/>
    <lineage>
        <taxon>Eukaryota</taxon>
        <taxon>Metazoa</taxon>
        <taxon>Spiralia</taxon>
        <taxon>Lophotrochozoa</taxon>
        <taxon>Mollusca</taxon>
        <taxon>Bivalvia</taxon>
        <taxon>Autobranchia</taxon>
        <taxon>Heteroconchia</taxon>
        <taxon>Euheterodonta</taxon>
        <taxon>Imparidentia</taxon>
        <taxon>Neoheterodontei</taxon>
        <taxon>Myida</taxon>
        <taxon>Dreissenoidea</taxon>
        <taxon>Dreissenidae</taxon>
        <taxon>Dreissena</taxon>
    </lineage>
</organism>
<keyword evidence="3" id="KW-1185">Reference proteome</keyword>
<accession>A0A9D4M3W5</accession>
<dbReference type="Proteomes" id="UP000828390">
    <property type="component" value="Unassembled WGS sequence"/>
</dbReference>
<name>A0A9D4M3W5_DREPO</name>
<evidence type="ECO:0000256" key="1">
    <source>
        <dbReference type="SAM" id="MobiDB-lite"/>
    </source>
</evidence>
<reference evidence="2" key="1">
    <citation type="journal article" date="2019" name="bioRxiv">
        <title>The Genome of the Zebra Mussel, Dreissena polymorpha: A Resource for Invasive Species Research.</title>
        <authorList>
            <person name="McCartney M.A."/>
            <person name="Auch B."/>
            <person name="Kono T."/>
            <person name="Mallez S."/>
            <person name="Zhang Y."/>
            <person name="Obille A."/>
            <person name="Becker A."/>
            <person name="Abrahante J.E."/>
            <person name="Garbe J."/>
            <person name="Badalamenti J.P."/>
            <person name="Herman A."/>
            <person name="Mangelson H."/>
            <person name="Liachko I."/>
            <person name="Sullivan S."/>
            <person name="Sone E.D."/>
            <person name="Koren S."/>
            <person name="Silverstein K.A.T."/>
            <person name="Beckman K.B."/>
            <person name="Gohl D.M."/>
        </authorList>
    </citation>
    <scope>NUCLEOTIDE SEQUENCE</scope>
    <source>
        <strain evidence="2">Duluth1</strain>
        <tissue evidence="2">Whole animal</tissue>
    </source>
</reference>
<evidence type="ECO:0000313" key="3">
    <source>
        <dbReference type="Proteomes" id="UP000828390"/>
    </source>
</evidence>
<comment type="caution">
    <text evidence="2">The sequence shown here is derived from an EMBL/GenBank/DDBJ whole genome shotgun (WGS) entry which is preliminary data.</text>
</comment>
<dbReference type="EMBL" id="JAIWYP010000002">
    <property type="protein sequence ID" value="KAH3869350.1"/>
    <property type="molecule type" value="Genomic_DNA"/>
</dbReference>
<proteinExistence type="predicted"/>
<feature type="compositionally biased region" description="Acidic residues" evidence="1">
    <location>
        <begin position="44"/>
        <end position="71"/>
    </location>
</feature>
<gene>
    <name evidence="2" type="ORF">DPMN_032513</name>
</gene>
<protein>
    <submittedName>
        <fullName evidence="2">Uncharacterized protein</fullName>
    </submittedName>
</protein>
<reference evidence="2" key="2">
    <citation type="submission" date="2020-11" db="EMBL/GenBank/DDBJ databases">
        <authorList>
            <person name="McCartney M.A."/>
            <person name="Auch B."/>
            <person name="Kono T."/>
            <person name="Mallez S."/>
            <person name="Becker A."/>
            <person name="Gohl D.M."/>
            <person name="Silverstein K.A.T."/>
            <person name="Koren S."/>
            <person name="Bechman K.B."/>
            <person name="Herman A."/>
            <person name="Abrahante J.E."/>
            <person name="Garbe J."/>
        </authorList>
    </citation>
    <scope>NUCLEOTIDE SEQUENCE</scope>
    <source>
        <strain evidence="2">Duluth1</strain>
        <tissue evidence="2">Whole animal</tissue>
    </source>
</reference>
<evidence type="ECO:0000313" key="2">
    <source>
        <dbReference type="EMBL" id="KAH3869350.1"/>
    </source>
</evidence>